<dbReference type="EMBL" id="RYZI01000051">
    <property type="protein sequence ID" value="RWA12428.1"/>
    <property type="molecule type" value="Genomic_DNA"/>
</dbReference>
<dbReference type="Pfam" id="PF11915">
    <property type="entry name" value="DUF3433"/>
    <property type="match status" value="1"/>
</dbReference>
<sequence>MAATASPLIGSPANENAVDNRHQSALSGEFQLEVSTQSTFRGHSHDSTNSPYLGWRPFYLRRFVLLGFILVFILIIVTIEALLAISTRDQGLVTTTSSKHYLWTYGPTAFLTALASIWARTEYQSKLAAPWMRLSQNSAPASQTIVLDYVSQFSPFAIFTALSKRDFIVSVAITVSVILKILITISTSLISLSWIGLNQNSYPMLLRDEFVDSNAKLATLSTDNSLATSMVKDLRNHNFTLPDGISKNYAFQSIRTDLPYTAETQVTVDGLVNSLQCEPVDVTLAGFTFTGVTVGFTDILYSAYLKLNISSPGCNVSLASLDRVYGRLSHNNWILFANFEQIQCDTIPGDSGKRVVVIFGNITYSDPYPASISRVGILNKSTNLLCVPEYTINRVQVTRNATRTMSVIPIPGVPPKRLESVTAWNIMEAQFIVNFSEASNRLFYGLPANVSGVPIDTDSYMLTAITSQLAPGSQAIDLFDVEVLRETAASYYRQIGAILAKNSLMAPTSVDEIIQGSVTLNTNRLMVRSWIAHWMVALVAVCIILTVIALFIVPSEGFLPYSPTNFPNLISILQQSHEFSA</sequence>
<keyword evidence="1" id="KW-0812">Transmembrane</keyword>
<evidence type="ECO:0008006" key="4">
    <source>
        <dbReference type="Google" id="ProtNLM"/>
    </source>
</evidence>
<feature type="transmembrane region" description="Helical" evidence="1">
    <location>
        <begin position="100"/>
        <end position="119"/>
    </location>
</feature>
<feature type="transmembrane region" description="Helical" evidence="1">
    <location>
        <begin position="63"/>
        <end position="85"/>
    </location>
</feature>
<keyword evidence="1" id="KW-1133">Transmembrane helix</keyword>
<proteinExistence type="predicted"/>
<protein>
    <recommendedName>
        <fullName evidence="4">Transmembrane protein</fullName>
    </recommendedName>
</protein>
<gene>
    <name evidence="2" type="ORF">EKO27_g2681</name>
</gene>
<evidence type="ECO:0000313" key="2">
    <source>
        <dbReference type="EMBL" id="RWA12428.1"/>
    </source>
</evidence>
<keyword evidence="1" id="KW-0472">Membrane</keyword>
<dbReference type="STRING" id="363999.A0A439DDJ3"/>
<dbReference type="InterPro" id="IPR021840">
    <property type="entry name" value="DUF3433"/>
</dbReference>
<comment type="caution">
    <text evidence="2">The sequence shown here is derived from an EMBL/GenBank/DDBJ whole genome shotgun (WGS) entry which is preliminary data.</text>
</comment>
<dbReference type="AlphaFoldDB" id="A0A439DDJ3"/>
<keyword evidence="3" id="KW-1185">Reference proteome</keyword>
<name>A0A439DDJ3_9PEZI</name>
<evidence type="ECO:0000313" key="3">
    <source>
        <dbReference type="Proteomes" id="UP000286045"/>
    </source>
</evidence>
<organism evidence="2 3">
    <name type="scientific">Xylaria grammica</name>
    <dbReference type="NCBI Taxonomy" id="363999"/>
    <lineage>
        <taxon>Eukaryota</taxon>
        <taxon>Fungi</taxon>
        <taxon>Dikarya</taxon>
        <taxon>Ascomycota</taxon>
        <taxon>Pezizomycotina</taxon>
        <taxon>Sordariomycetes</taxon>
        <taxon>Xylariomycetidae</taxon>
        <taxon>Xylariales</taxon>
        <taxon>Xylariaceae</taxon>
        <taxon>Xylaria</taxon>
    </lineage>
</organism>
<dbReference type="PANTHER" id="PTHR37544">
    <property type="entry name" value="SPRAY-RELATED"/>
    <property type="match status" value="1"/>
</dbReference>
<feature type="transmembrane region" description="Helical" evidence="1">
    <location>
        <begin position="531"/>
        <end position="553"/>
    </location>
</feature>
<reference evidence="2 3" key="1">
    <citation type="submission" date="2018-12" db="EMBL/GenBank/DDBJ databases">
        <title>Draft genome sequence of Xylaria grammica IHI A82.</title>
        <authorList>
            <person name="Buettner E."/>
            <person name="Kellner H."/>
        </authorList>
    </citation>
    <scope>NUCLEOTIDE SEQUENCE [LARGE SCALE GENOMIC DNA]</scope>
    <source>
        <strain evidence="2 3">IHI A82</strain>
    </source>
</reference>
<dbReference type="PANTHER" id="PTHR37544:SF3">
    <property type="entry name" value="SPRAY"/>
    <property type="match status" value="1"/>
</dbReference>
<evidence type="ECO:0000256" key="1">
    <source>
        <dbReference type="SAM" id="Phobius"/>
    </source>
</evidence>
<accession>A0A439DDJ3</accession>
<dbReference type="Proteomes" id="UP000286045">
    <property type="component" value="Unassembled WGS sequence"/>
</dbReference>
<feature type="transmembrane region" description="Helical" evidence="1">
    <location>
        <begin position="168"/>
        <end position="197"/>
    </location>
</feature>